<feature type="compositionally biased region" description="Polar residues" evidence="1">
    <location>
        <begin position="651"/>
        <end position="660"/>
    </location>
</feature>
<feature type="compositionally biased region" description="Low complexity" evidence="1">
    <location>
        <begin position="601"/>
        <end position="612"/>
    </location>
</feature>
<feature type="compositionally biased region" description="Low complexity" evidence="1">
    <location>
        <begin position="505"/>
        <end position="536"/>
    </location>
</feature>
<name>A0A166AZY9_9AGAM</name>
<feature type="domain" description="GmrSD restriction endonucleases N-terminal" evidence="2">
    <location>
        <begin position="61"/>
        <end position="208"/>
    </location>
</feature>
<dbReference type="EMBL" id="KV428125">
    <property type="protein sequence ID" value="KZT35865.1"/>
    <property type="molecule type" value="Genomic_DNA"/>
</dbReference>
<feature type="compositionally biased region" description="Polar residues" evidence="1">
    <location>
        <begin position="703"/>
        <end position="724"/>
    </location>
</feature>
<accession>A0A166AZY9</accession>
<dbReference type="STRING" id="1314776.A0A166AZY9"/>
<dbReference type="PANTHER" id="PTHR39639:SF1">
    <property type="entry name" value="DUF262 DOMAIN-CONTAINING PROTEIN"/>
    <property type="match status" value="1"/>
</dbReference>
<feature type="region of interest" description="Disordered" evidence="1">
    <location>
        <begin position="387"/>
        <end position="418"/>
    </location>
</feature>
<organism evidence="3 4">
    <name type="scientific">Sistotremastrum suecicum HHB10207 ss-3</name>
    <dbReference type="NCBI Taxonomy" id="1314776"/>
    <lineage>
        <taxon>Eukaryota</taxon>
        <taxon>Fungi</taxon>
        <taxon>Dikarya</taxon>
        <taxon>Basidiomycota</taxon>
        <taxon>Agaricomycotina</taxon>
        <taxon>Agaricomycetes</taxon>
        <taxon>Sistotremastrales</taxon>
        <taxon>Sistotremastraceae</taxon>
        <taxon>Sistotremastrum</taxon>
    </lineage>
</organism>
<feature type="compositionally biased region" description="Gly residues" evidence="1">
    <location>
        <begin position="798"/>
        <end position="810"/>
    </location>
</feature>
<evidence type="ECO:0000313" key="3">
    <source>
        <dbReference type="EMBL" id="KZT35865.1"/>
    </source>
</evidence>
<keyword evidence="4" id="KW-1185">Reference proteome</keyword>
<feature type="compositionally biased region" description="Polar residues" evidence="1">
    <location>
        <begin position="387"/>
        <end position="399"/>
    </location>
</feature>
<feature type="compositionally biased region" description="Acidic residues" evidence="1">
    <location>
        <begin position="441"/>
        <end position="452"/>
    </location>
</feature>
<reference evidence="3 4" key="1">
    <citation type="journal article" date="2016" name="Mol. Biol. Evol.">
        <title>Comparative Genomics of Early-Diverging Mushroom-Forming Fungi Provides Insights into the Origins of Lignocellulose Decay Capabilities.</title>
        <authorList>
            <person name="Nagy L.G."/>
            <person name="Riley R."/>
            <person name="Tritt A."/>
            <person name="Adam C."/>
            <person name="Daum C."/>
            <person name="Floudas D."/>
            <person name="Sun H."/>
            <person name="Yadav J.S."/>
            <person name="Pangilinan J."/>
            <person name="Larsson K.H."/>
            <person name="Matsuura K."/>
            <person name="Barry K."/>
            <person name="Labutti K."/>
            <person name="Kuo R."/>
            <person name="Ohm R.A."/>
            <person name="Bhattacharya S.S."/>
            <person name="Shirouzu T."/>
            <person name="Yoshinaga Y."/>
            <person name="Martin F.M."/>
            <person name="Grigoriev I.V."/>
            <person name="Hibbett D.S."/>
        </authorList>
    </citation>
    <scope>NUCLEOTIDE SEQUENCE [LARGE SCALE GENOMIC DNA]</scope>
    <source>
        <strain evidence="3 4">HHB10207 ss-3</strain>
    </source>
</reference>
<sequence>MDDDYEDSSLSELSSEEEEYVGPSKGKKNAASSRAKKEKDFKLTGVLKPYRVVQFAARSLYDKICAGDVDLNPDYQRDVVWTDSKQIQLIDSILRNYYIPPIIFAVQQDDTGAETRTCIDGKQRLTSIQKFMDGLIPFHDPNTNQKFYYKIIGQPAKKQLLLPKELRKRFEDKQVACVEYTDLGETNEREIFQRVQLGVALTVSEKLQALSSPWVNMVRDVVSRYVQPENMLGGAIDFDNSRSKDFHCVAQLLYYLDKADSGELFTTSKKTPATVPTAVALMKLLTKKNPPEPPASFIQRVTTAMDIFTALTKHDEYSPPFRRPSRISPVEFVMIAVMISRHMKKLSAKELSNAVAQMRETGRKEHSDMRMNTKVIKTLLGVIQKVGTSTAKPASTANGSKGKQKEKEKEEVPAAEDERFLETVRSLYKTRGTKRKLAPDSDVDMEDAESVDEPLKERAKKKATLPAFKKTKTPTTSPSDTPVRRFTPLTADPTSKTAPTERIETPSNPAATSPAISTATPAASASTVTTSVAPVAKPFSLPAFKRLPKPATLRTSPPPPSPTVPRTTQTTAFSQISTMAAHQAADSSSYTQGIAIQQQQHLLEQQRQLQQQHSPPISRAQISPVTTSHPPASIPPSQPPPPGPPILTGPNGSFTTSPTQAYPPPHPFAQPAVTTPIKQEPSSAGWGPSPPKSPPASAGWGTAETQIWGDTSSAANQPSSSAWQIPSDRGGHSSDRGRGRDWDRDMDRDRDWSRDRAQGQDGGSRRYSGSSQDSKKRGSRFGGAVDNWKTGPVDNGWPRGGRGKGGSSRR</sequence>
<dbReference type="Proteomes" id="UP000076798">
    <property type="component" value="Unassembled WGS sequence"/>
</dbReference>
<dbReference type="AlphaFoldDB" id="A0A166AZY9"/>
<feature type="region of interest" description="Disordered" evidence="1">
    <location>
        <begin position="1"/>
        <end position="37"/>
    </location>
</feature>
<evidence type="ECO:0000313" key="4">
    <source>
        <dbReference type="Proteomes" id="UP000076798"/>
    </source>
</evidence>
<feature type="compositionally biased region" description="Pro residues" evidence="1">
    <location>
        <begin position="632"/>
        <end position="647"/>
    </location>
</feature>
<gene>
    <name evidence="3" type="ORF">SISSUDRAFT_1064133</name>
</gene>
<evidence type="ECO:0000259" key="2">
    <source>
        <dbReference type="Pfam" id="PF03235"/>
    </source>
</evidence>
<feature type="compositionally biased region" description="Basic and acidic residues" evidence="1">
    <location>
        <begin position="403"/>
        <end position="418"/>
    </location>
</feature>
<feature type="compositionally biased region" description="Polar residues" evidence="1">
    <location>
        <begin position="620"/>
        <end position="629"/>
    </location>
</feature>
<dbReference type="InterPro" id="IPR004919">
    <property type="entry name" value="GmrSD_N"/>
</dbReference>
<evidence type="ECO:0000256" key="1">
    <source>
        <dbReference type="SAM" id="MobiDB-lite"/>
    </source>
</evidence>
<proteinExistence type="predicted"/>
<dbReference type="PANTHER" id="PTHR39639">
    <property type="entry name" value="CHROMOSOME 16, WHOLE GENOME SHOTGUN SEQUENCE"/>
    <property type="match status" value="1"/>
</dbReference>
<feature type="compositionally biased region" description="Low complexity" evidence="1">
    <location>
        <begin position="464"/>
        <end position="481"/>
    </location>
</feature>
<feature type="region of interest" description="Disordered" evidence="1">
    <location>
        <begin position="601"/>
        <end position="810"/>
    </location>
</feature>
<feature type="compositionally biased region" description="Acidic residues" evidence="1">
    <location>
        <begin position="1"/>
        <end position="20"/>
    </location>
</feature>
<feature type="compositionally biased region" description="Basic and acidic residues" evidence="1">
    <location>
        <begin position="729"/>
        <end position="758"/>
    </location>
</feature>
<feature type="region of interest" description="Disordered" evidence="1">
    <location>
        <begin position="431"/>
        <end position="569"/>
    </location>
</feature>
<protein>
    <recommendedName>
        <fullName evidence="2">GmrSD restriction endonucleases N-terminal domain-containing protein</fullName>
    </recommendedName>
</protein>
<dbReference type="Pfam" id="PF03235">
    <property type="entry name" value="GmrSD_N"/>
    <property type="match status" value="1"/>
</dbReference>
<dbReference type="OrthoDB" id="5419821at2759"/>